<name>A0A915HXM6_ROMCU</name>
<proteinExistence type="predicted"/>
<organism evidence="1 2">
    <name type="scientific">Romanomermis culicivorax</name>
    <name type="common">Nematode worm</name>
    <dbReference type="NCBI Taxonomy" id="13658"/>
    <lineage>
        <taxon>Eukaryota</taxon>
        <taxon>Metazoa</taxon>
        <taxon>Ecdysozoa</taxon>
        <taxon>Nematoda</taxon>
        <taxon>Enoplea</taxon>
        <taxon>Dorylaimia</taxon>
        <taxon>Mermithida</taxon>
        <taxon>Mermithoidea</taxon>
        <taxon>Mermithidae</taxon>
        <taxon>Romanomermis</taxon>
    </lineage>
</organism>
<dbReference type="AlphaFoldDB" id="A0A915HXM6"/>
<dbReference type="Proteomes" id="UP000887565">
    <property type="component" value="Unplaced"/>
</dbReference>
<accession>A0A915HXM6</accession>
<sequence>MDTRRSDNEREIRATIQKMSFFNVRVVADHVRAGLLDPYHDRDHPGHRHLPRAVRRLHRRAFVCHAGRRRLGAYPRVTNRAGYANDSVIKKTFKNV</sequence>
<evidence type="ECO:0000313" key="2">
    <source>
        <dbReference type="WBParaSite" id="nRc.2.0.1.t06639-RA"/>
    </source>
</evidence>
<evidence type="ECO:0000313" key="1">
    <source>
        <dbReference type="Proteomes" id="UP000887565"/>
    </source>
</evidence>
<protein>
    <submittedName>
        <fullName evidence="2">Uncharacterized protein</fullName>
    </submittedName>
</protein>
<dbReference type="WBParaSite" id="nRc.2.0.1.t06639-RA">
    <property type="protein sequence ID" value="nRc.2.0.1.t06639-RA"/>
    <property type="gene ID" value="nRc.2.0.1.g06639"/>
</dbReference>
<keyword evidence="1" id="KW-1185">Reference proteome</keyword>
<reference evidence="2" key="1">
    <citation type="submission" date="2022-11" db="UniProtKB">
        <authorList>
            <consortium name="WormBaseParasite"/>
        </authorList>
    </citation>
    <scope>IDENTIFICATION</scope>
</reference>